<proteinExistence type="predicted"/>
<comment type="caution">
    <text evidence="2">The sequence shown here is derived from an EMBL/GenBank/DDBJ whole genome shotgun (WGS) entry which is preliminary data.</text>
</comment>
<sequence>MRRLFSHLLILCLLGATACTSHFSSLSEQEKVLLERFRTIRLLQREMASILPGFDDPNYIRPLLYYTDSICYVMDPGADFQEQFAARLVYRDDSLRVYKTSLPDSIPFHMETQVDFLDSTAFNYWSPYLYCSSPEIVARSVPDVTTDNAWFPMVLHECAHGYQYAHPWLDALLAHALPMHGEMELARLHLQYDWFNELIEVENRAILDAVDADDASDRNSHIRTFLMSRKARKERMAQELSEEAVRDEEFYEYMEGLARYIEAEVGFRLGCYSQEKDTWLFDTNRSGYFFATGYNLMRLFDRLGVDKSSLYTDSFRPLEDFVREAVNQQ</sequence>
<evidence type="ECO:0000313" key="3">
    <source>
        <dbReference type="Proteomes" id="UP000824259"/>
    </source>
</evidence>
<name>A0A9D2L4V3_9BACT</name>
<evidence type="ECO:0000313" key="2">
    <source>
        <dbReference type="EMBL" id="HJA99298.1"/>
    </source>
</evidence>
<dbReference type="PROSITE" id="PS51257">
    <property type="entry name" value="PROKAR_LIPOPROTEIN"/>
    <property type="match status" value="1"/>
</dbReference>
<dbReference type="EMBL" id="DWYR01000021">
    <property type="protein sequence ID" value="HJA99298.1"/>
    <property type="molecule type" value="Genomic_DNA"/>
</dbReference>
<organism evidence="2 3">
    <name type="scientific">Candidatus Alistipes avicola</name>
    <dbReference type="NCBI Taxonomy" id="2838432"/>
    <lineage>
        <taxon>Bacteria</taxon>
        <taxon>Pseudomonadati</taxon>
        <taxon>Bacteroidota</taxon>
        <taxon>Bacteroidia</taxon>
        <taxon>Bacteroidales</taxon>
        <taxon>Rikenellaceae</taxon>
        <taxon>Alistipes</taxon>
    </lineage>
</organism>
<feature type="signal peptide" evidence="1">
    <location>
        <begin position="1"/>
        <end position="18"/>
    </location>
</feature>
<evidence type="ECO:0000256" key="1">
    <source>
        <dbReference type="SAM" id="SignalP"/>
    </source>
</evidence>
<evidence type="ECO:0008006" key="4">
    <source>
        <dbReference type="Google" id="ProtNLM"/>
    </source>
</evidence>
<dbReference type="Proteomes" id="UP000824259">
    <property type="component" value="Unassembled WGS sequence"/>
</dbReference>
<gene>
    <name evidence="2" type="ORF">H9779_06870</name>
</gene>
<protein>
    <recommendedName>
        <fullName evidence="4">Aminopeptidase</fullName>
    </recommendedName>
</protein>
<accession>A0A9D2L4V3</accession>
<reference evidence="2" key="1">
    <citation type="journal article" date="2021" name="PeerJ">
        <title>Extensive microbial diversity within the chicken gut microbiome revealed by metagenomics and culture.</title>
        <authorList>
            <person name="Gilroy R."/>
            <person name="Ravi A."/>
            <person name="Getino M."/>
            <person name="Pursley I."/>
            <person name="Horton D.L."/>
            <person name="Alikhan N.F."/>
            <person name="Baker D."/>
            <person name="Gharbi K."/>
            <person name="Hall N."/>
            <person name="Watson M."/>
            <person name="Adriaenssens E.M."/>
            <person name="Foster-Nyarko E."/>
            <person name="Jarju S."/>
            <person name="Secka A."/>
            <person name="Antonio M."/>
            <person name="Oren A."/>
            <person name="Chaudhuri R.R."/>
            <person name="La Ragione R."/>
            <person name="Hildebrand F."/>
            <person name="Pallen M.J."/>
        </authorList>
    </citation>
    <scope>NUCLEOTIDE SEQUENCE</scope>
    <source>
        <strain evidence="2">CHK169-11906</strain>
    </source>
</reference>
<reference evidence="2" key="2">
    <citation type="submission" date="2021-04" db="EMBL/GenBank/DDBJ databases">
        <authorList>
            <person name="Gilroy R."/>
        </authorList>
    </citation>
    <scope>NUCLEOTIDE SEQUENCE</scope>
    <source>
        <strain evidence="2">CHK169-11906</strain>
    </source>
</reference>
<keyword evidence="1" id="KW-0732">Signal</keyword>
<dbReference type="AlphaFoldDB" id="A0A9D2L4V3"/>
<feature type="chain" id="PRO_5038810961" description="Aminopeptidase" evidence="1">
    <location>
        <begin position="19"/>
        <end position="329"/>
    </location>
</feature>